<dbReference type="InterPro" id="IPR001633">
    <property type="entry name" value="EAL_dom"/>
</dbReference>
<protein>
    <submittedName>
        <fullName evidence="2">EAL domain-containing protein</fullName>
    </submittedName>
</protein>
<sequence length="288" mass="31186">MDRRTEARELQDETGNIPAKGCARESIRDRQRIGAELGLALSQRQLSVRFQPQLRLADGTVSGFEALARWHSPVLGEVEPERFIPVAEEAGLIGEIGAWVIETAVAEIAALDLPDTVRLAVNVSAIQMLDPGFPKRVALILAASGFPPRRLELEITEGICLCDEATAAASIAALHGMGISIVLDDFGAGYGNLVTLGKYDFDRLKLDRNLLRELSGTVRGERIIEWAVTMAGSVGLDVIAEGVETAAQAEFLRGIGCEHAQGFLYAPPLPIGQLTQWYRNHRPAPALE</sequence>
<dbReference type="RefSeq" id="WP_311759386.1">
    <property type="nucleotide sequence ID" value="NZ_JAVRQI010000007.1"/>
</dbReference>
<dbReference type="SMART" id="SM00052">
    <property type="entry name" value="EAL"/>
    <property type="match status" value="1"/>
</dbReference>
<dbReference type="InterPro" id="IPR035919">
    <property type="entry name" value="EAL_sf"/>
</dbReference>
<comment type="caution">
    <text evidence="2">The sequence shown here is derived from an EMBL/GenBank/DDBJ whole genome shotgun (WGS) entry which is preliminary data.</text>
</comment>
<dbReference type="PANTHER" id="PTHR33121">
    <property type="entry name" value="CYCLIC DI-GMP PHOSPHODIESTERASE PDEF"/>
    <property type="match status" value="1"/>
</dbReference>
<evidence type="ECO:0000313" key="2">
    <source>
        <dbReference type="EMBL" id="MDT1062289.1"/>
    </source>
</evidence>
<gene>
    <name evidence="2" type="ORF">RM190_10490</name>
</gene>
<proteinExistence type="predicted"/>
<accession>A0ABU3EDH6</accession>
<dbReference type="Gene3D" id="3.20.20.450">
    <property type="entry name" value="EAL domain"/>
    <property type="match status" value="1"/>
</dbReference>
<evidence type="ECO:0000259" key="1">
    <source>
        <dbReference type="PROSITE" id="PS50883"/>
    </source>
</evidence>
<dbReference type="Pfam" id="PF00563">
    <property type="entry name" value="EAL"/>
    <property type="match status" value="1"/>
</dbReference>
<dbReference type="InterPro" id="IPR050706">
    <property type="entry name" value="Cyclic-di-GMP_PDE-like"/>
</dbReference>
<dbReference type="SUPFAM" id="SSF141868">
    <property type="entry name" value="EAL domain-like"/>
    <property type="match status" value="1"/>
</dbReference>
<evidence type="ECO:0000313" key="3">
    <source>
        <dbReference type="Proteomes" id="UP001251085"/>
    </source>
</evidence>
<dbReference type="PROSITE" id="PS50883">
    <property type="entry name" value="EAL"/>
    <property type="match status" value="1"/>
</dbReference>
<keyword evidence="3" id="KW-1185">Reference proteome</keyword>
<name>A0ABU3EDH6_9RHOB</name>
<dbReference type="PANTHER" id="PTHR33121:SF70">
    <property type="entry name" value="SIGNALING PROTEIN YKOW"/>
    <property type="match status" value="1"/>
</dbReference>
<reference evidence="3" key="1">
    <citation type="submission" date="2023-07" db="EMBL/GenBank/DDBJ databases">
        <title>Characterization of two Paracoccaceae strains isolated from Phycosphere and proposal of Xinfangfangia lacusdiani sp. nov.</title>
        <authorList>
            <person name="Deng Y."/>
            <person name="Zhang Y.Q."/>
        </authorList>
    </citation>
    <scope>NUCLEOTIDE SEQUENCE [LARGE SCALE GENOMIC DNA]</scope>
    <source>
        <strain evidence="3">CPCC 101403</strain>
    </source>
</reference>
<organism evidence="2 3">
    <name type="scientific">Paracoccus broussonetiae</name>
    <dbReference type="NCBI Taxonomy" id="3075834"/>
    <lineage>
        <taxon>Bacteria</taxon>
        <taxon>Pseudomonadati</taxon>
        <taxon>Pseudomonadota</taxon>
        <taxon>Alphaproteobacteria</taxon>
        <taxon>Rhodobacterales</taxon>
        <taxon>Paracoccaceae</taxon>
        <taxon>Paracoccus</taxon>
    </lineage>
</organism>
<feature type="domain" description="EAL" evidence="1">
    <location>
        <begin position="30"/>
        <end position="282"/>
    </location>
</feature>
<dbReference type="EMBL" id="JAVRQI010000007">
    <property type="protein sequence ID" value="MDT1062289.1"/>
    <property type="molecule type" value="Genomic_DNA"/>
</dbReference>
<dbReference type="Proteomes" id="UP001251085">
    <property type="component" value="Unassembled WGS sequence"/>
</dbReference>
<dbReference type="CDD" id="cd01948">
    <property type="entry name" value="EAL"/>
    <property type="match status" value="1"/>
</dbReference>